<name>A0A2T0U8Z5_9SPHI</name>
<feature type="transmembrane region" description="Helical" evidence="1">
    <location>
        <begin position="250"/>
        <end position="267"/>
    </location>
</feature>
<feature type="transmembrane region" description="Helical" evidence="1">
    <location>
        <begin position="276"/>
        <end position="296"/>
    </location>
</feature>
<feature type="transmembrane region" description="Helical" evidence="1">
    <location>
        <begin position="188"/>
        <end position="207"/>
    </location>
</feature>
<keyword evidence="3" id="KW-1185">Reference proteome</keyword>
<keyword evidence="1" id="KW-0812">Transmembrane</keyword>
<gene>
    <name evidence="2" type="ORF">B0I27_102104</name>
</gene>
<organism evidence="2 3">
    <name type="scientific">Arcticibacter pallidicorallinus</name>
    <dbReference type="NCBI Taxonomy" id="1259464"/>
    <lineage>
        <taxon>Bacteria</taxon>
        <taxon>Pseudomonadati</taxon>
        <taxon>Bacteroidota</taxon>
        <taxon>Sphingobacteriia</taxon>
        <taxon>Sphingobacteriales</taxon>
        <taxon>Sphingobacteriaceae</taxon>
        <taxon>Arcticibacter</taxon>
    </lineage>
</organism>
<feature type="transmembrane region" description="Helical" evidence="1">
    <location>
        <begin position="50"/>
        <end position="69"/>
    </location>
</feature>
<feature type="transmembrane region" description="Helical" evidence="1">
    <location>
        <begin position="227"/>
        <end position="244"/>
    </location>
</feature>
<evidence type="ECO:0008006" key="4">
    <source>
        <dbReference type="Google" id="ProtNLM"/>
    </source>
</evidence>
<dbReference type="OrthoDB" id="1467772at2"/>
<protein>
    <recommendedName>
        <fullName evidence="4">UbiA prenyltransferase family protein</fullName>
    </recommendedName>
</protein>
<evidence type="ECO:0000256" key="1">
    <source>
        <dbReference type="SAM" id="Phobius"/>
    </source>
</evidence>
<sequence>MSSDSKPPSIKKSLRHIADFLLFSNLFIAICAVAQGLVTYHLLEIKPDKHVLALLFCSTLALYNFSMLMSKPAEPRRSPFRRVRWIFSHYRLTISLTIIAIVSVTVLIFFLKIPSIILLSFLGLISIAYNIPLFTLNERKFGLRNIPGLKLFLIAIVWSFSCVLLPIVEGSARHLVDIKVADTVLLVGKRFLFIAAITVPFDIRDLFHDKHFNLKTIPVMLGERKAYLFCQLLLVIYASLLLMFTRDFNADFWALTVTAAVAGWLILKSEIKKDEFYYFGFIDGTMILQFLMILLFNLF</sequence>
<keyword evidence="1" id="KW-0472">Membrane</keyword>
<dbReference type="EMBL" id="PVTH01000002">
    <property type="protein sequence ID" value="PRY54338.1"/>
    <property type="molecule type" value="Genomic_DNA"/>
</dbReference>
<dbReference type="Gene3D" id="1.20.120.1780">
    <property type="entry name" value="UbiA prenyltransferase"/>
    <property type="match status" value="1"/>
</dbReference>
<dbReference type="AlphaFoldDB" id="A0A2T0U8Z5"/>
<feature type="transmembrane region" description="Helical" evidence="1">
    <location>
        <begin position="116"/>
        <end position="136"/>
    </location>
</feature>
<evidence type="ECO:0000313" key="3">
    <source>
        <dbReference type="Proteomes" id="UP000238034"/>
    </source>
</evidence>
<keyword evidence="1" id="KW-1133">Transmembrane helix</keyword>
<feature type="transmembrane region" description="Helical" evidence="1">
    <location>
        <begin position="148"/>
        <end position="168"/>
    </location>
</feature>
<dbReference type="RefSeq" id="WP_106291460.1">
    <property type="nucleotide sequence ID" value="NZ_PVTH01000002.1"/>
</dbReference>
<dbReference type="Proteomes" id="UP000238034">
    <property type="component" value="Unassembled WGS sequence"/>
</dbReference>
<feature type="transmembrane region" description="Helical" evidence="1">
    <location>
        <begin position="90"/>
        <end position="110"/>
    </location>
</feature>
<proteinExistence type="predicted"/>
<feature type="transmembrane region" description="Helical" evidence="1">
    <location>
        <begin position="20"/>
        <end position="38"/>
    </location>
</feature>
<comment type="caution">
    <text evidence="2">The sequence shown here is derived from an EMBL/GenBank/DDBJ whole genome shotgun (WGS) entry which is preliminary data.</text>
</comment>
<evidence type="ECO:0000313" key="2">
    <source>
        <dbReference type="EMBL" id="PRY54338.1"/>
    </source>
</evidence>
<accession>A0A2T0U8Z5</accession>
<reference evidence="2 3" key="1">
    <citation type="submission" date="2018-03" db="EMBL/GenBank/DDBJ databases">
        <title>Genomic Encyclopedia of Type Strains, Phase III (KMG-III): the genomes of soil and plant-associated and newly described type strains.</title>
        <authorList>
            <person name="Whitman W."/>
        </authorList>
    </citation>
    <scope>NUCLEOTIDE SEQUENCE [LARGE SCALE GENOMIC DNA]</scope>
    <source>
        <strain evidence="2 3">CGMCC 1.9313</strain>
    </source>
</reference>